<feature type="region of interest" description="Disordered" evidence="1">
    <location>
        <begin position="661"/>
        <end position="680"/>
    </location>
</feature>
<accession>A0A2S9X569</accession>
<comment type="caution">
    <text evidence="2">The sequence shown here is derived from an EMBL/GenBank/DDBJ whole genome shotgun (WGS) entry which is preliminary data.</text>
</comment>
<dbReference type="AlphaFoldDB" id="A0A2S9X569"/>
<sequence>MKSQEETFRDWNARLIEKQKLNPEQWGKVGDASNLPFQHNPIAMKIYNRDAGRDLATRTGMNTLSRLMNSKDAEELSTEDFISKWKEETIKEAAGLGLDTNNETQLLSFSTTLDPIGIKGALQHQQFVSERMKKDQAVKSSASAFGALTTAEPGTVKDTLLGSINEMYGSIGVKATHRMLPDLLTMLVNSGARDDVIEEVGNHEIDGVSLFSHTHMTPKEAIWKATTQRGRMGDEAIENWKTELGGVFNSLELIPLDADTSEAKANFESVMSRLPASMANQKADILNRFDSTMARRARMGLENAAKQRKAFEDSSIAKSNIMALASNPYAELTRGDKDTGHTDVDGKPIIANGDKQTVTEGANSFNGLLQQYYTNPTNQNLQALVVNGGNIYKGLVINGMEKEANDLIISPMTKRVDAMLNDPKLIGQIEKGNVPPELFNTFKFLDAINTNSPSLLDKSIRGSIKDVNSVRDAFGINTEDALKMYALSRSTQAATSDKEGKKINFENELRKEFGSKINDSDISWMSSAMEVAVKSGRSLKQAIQMTKDQMESPNFLDWSFTSSKIPRSAFGDKISKYTDLETYVKTILDEETTRTFAALGINQPNLSDAGYYYRKDKGAIEVVYGRHSIEVPIHAMERRINDLEIRARTAKVSPWTEKQLKKAGKSPSGLGQIVSEGGKF</sequence>
<gene>
    <name evidence="2" type="ORF">BUE93_11260</name>
</gene>
<protein>
    <submittedName>
        <fullName evidence="2">Uncharacterized protein</fullName>
    </submittedName>
</protein>
<organism evidence="2 3">
    <name type="scientific">Chromobacterium amazonense</name>
    <dbReference type="NCBI Taxonomy" id="1382803"/>
    <lineage>
        <taxon>Bacteria</taxon>
        <taxon>Pseudomonadati</taxon>
        <taxon>Pseudomonadota</taxon>
        <taxon>Betaproteobacteria</taxon>
        <taxon>Neisseriales</taxon>
        <taxon>Chromobacteriaceae</taxon>
        <taxon>Chromobacterium</taxon>
    </lineage>
</organism>
<reference evidence="2 3" key="1">
    <citation type="submission" date="2017-01" db="EMBL/GenBank/DDBJ databases">
        <title>New insights into the genetic diversity of Chromobacterium isolated from tropical freshwater lake.</title>
        <authorList>
            <person name="Santos A.B."/>
            <person name="Nascimento A.M."/>
            <person name="Da Silva P.C."/>
        </authorList>
    </citation>
    <scope>NUCLEOTIDE SEQUENCE [LARGE SCALE GENOMIC DNA]</scope>
    <source>
        <strain evidence="2 3">56AF</strain>
    </source>
</reference>
<evidence type="ECO:0000313" key="2">
    <source>
        <dbReference type="EMBL" id="PRP70843.1"/>
    </source>
</evidence>
<dbReference type="EMBL" id="MTBD01000025">
    <property type="protein sequence ID" value="PRP70843.1"/>
    <property type="molecule type" value="Genomic_DNA"/>
</dbReference>
<evidence type="ECO:0000256" key="1">
    <source>
        <dbReference type="SAM" id="MobiDB-lite"/>
    </source>
</evidence>
<dbReference type="Proteomes" id="UP000239469">
    <property type="component" value="Unassembled WGS sequence"/>
</dbReference>
<proteinExistence type="predicted"/>
<evidence type="ECO:0000313" key="3">
    <source>
        <dbReference type="Proteomes" id="UP000239469"/>
    </source>
</evidence>
<name>A0A2S9X569_9NEIS</name>